<evidence type="ECO:0000313" key="1">
    <source>
        <dbReference type="EMBL" id="MDR5590489.1"/>
    </source>
</evidence>
<dbReference type="RefSeq" id="WP_309561365.1">
    <property type="nucleotide sequence ID" value="NZ_JAVJIU010000003.1"/>
</dbReference>
<gene>
    <name evidence="1" type="ORF">RE431_07555</name>
</gene>
<evidence type="ECO:0000313" key="2">
    <source>
        <dbReference type="Proteomes" id="UP001257234"/>
    </source>
</evidence>
<dbReference type="Proteomes" id="UP001257234">
    <property type="component" value="Unassembled WGS sequence"/>
</dbReference>
<sequence>MFKRIPKKPKLNSKELMIEIMKDIEKINLGRFNKKYPVSKTRCTKAISVSIEQTCKRLGIELNCEVEFLFSESLKKKYNKKYGGIVDFIITPTVGPKVAIELDSRDKRFSYSKLEELSQRGYICYWLRYKINKTGRPYYTSYKADCSDHYRKLGFENTNVRIIEHTFHPTPFKPLC</sequence>
<name>A0ABU1EQ21_9FLAO</name>
<keyword evidence="2" id="KW-1185">Reference proteome</keyword>
<proteinExistence type="predicted"/>
<organism evidence="1 2">
    <name type="scientific">Christiangramia sediminicola</name>
    <dbReference type="NCBI Taxonomy" id="3073267"/>
    <lineage>
        <taxon>Bacteria</taxon>
        <taxon>Pseudomonadati</taxon>
        <taxon>Bacteroidota</taxon>
        <taxon>Flavobacteriia</taxon>
        <taxon>Flavobacteriales</taxon>
        <taxon>Flavobacteriaceae</taxon>
        <taxon>Christiangramia</taxon>
    </lineage>
</organism>
<reference evidence="2" key="1">
    <citation type="submission" date="2023-07" db="EMBL/GenBank/DDBJ databases">
        <title>Christiangramia sp. SM2212., a novel bacterium of the family Flavobacteriaceae isolated from the sea sediment.</title>
        <authorList>
            <person name="Wang J."/>
            <person name="Zhang X."/>
        </authorList>
    </citation>
    <scope>NUCLEOTIDE SEQUENCE [LARGE SCALE GENOMIC DNA]</scope>
    <source>
        <strain evidence="2">SM2212</strain>
    </source>
</reference>
<dbReference type="EMBL" id="JAVJIU010000003">
    <property type="protein sequence ID" value="MDR5590489.1"/>
    <property type="molecule type" value="Genomic_DNA"/>
</dbReference>
<accession>A0ABU1EQ21</accession>
<comment type="caution">
    <text evidence="1">The sequence shown here is derived from an EMBL/GenBank/DDBJ whole genome shotgun (WGS) entry which is preliminary data.</text>
</comment>
<protein>
    <submittedName>
        <fullName evidence="1">Uncharacterized protein</fullName>
    </submittedName>
</protein>